<evidence type="ECO:0008006" key="4">
    <source>
        <dbReference type="Google" id="ProtNLM"/>
    </source>
</evidence>
<dbReference type="AlphaFoldDB" id="A0AA87QBP3"/>
<protein>
    <recommendedName>
        <fullName evidence="4">ABC transporter substrate-binding protein</fullName>
    </recommendedName>
</protein>
<dbReference type="Proteomes" id="UP000026941">
    <property type="component" value="Unassembled WGS sequence"/>
</dbReference>
<dbReference type="Pfam" id="PF06226">
    <property type="entry name" value="DUF1007"/>
    <property type="match status" value="1"/>
</dbReference>
<feature type="chain" id="PRO_5041680353" description="ABC transporter substrate-binding protein" evidence="1">
    <location>
        <begin position="22"/>
        <end position="213"/>
    </location>
</feature>
<keyword evidence="1" id="KW-0732">Signal</keyword>
<organism evidence="2 3">
    <name type="scientific">Rhizobium rhizogenes NBRC 13257</name>
    <dbReference type="NCBI Taxonomy" id="1220581"/>
    <lineage>
        <taxon>Bacteria</taxon>
        <taxon>Pseudomonadati</taxon>
        <taxon>Pseudomonadota</taxon>
        <taxon>Alphaproteobacteria</taxon>
        <taxon>Hyphomicrobiales</taxon>
        <taxon>Rhizobiaceae</taxon>
        <taxon>Rhizobium/Agrobacterium group</taxon>
        <taxon>Rhizobium</taxon>
    </lineage>
</organism>
<name>A0AA87QBP3_RHIRH</name>
<proteinExistence type="predicted"/>
<reference evidence="2 3" key="1">
    <citation type="submission" date="2014-05" db="EMBL/GenBank/DDBJ databases">
        <title>Whole genome shotgun sequence of Rhizobium rhizogenes NBRC 13257.</title>
        <authorList>
            <person name="Katano-Makiyama Y."/>
            <person name="Hosoyama A."/>
            <person name="Hashimoto M."/>
            <person name="Hosoyama Y."/>
            <person name="Noguchi M."/>
            <person name="Tsuchikane K."/>
            <person name="Kimura A."/>
            <person name="Ohji S."/>
            <person name="Ichikawa N."/>
            <person name="Yamazoe A."/>
            <person name="Fujita N."/>
        </authorList>
    </citation>
    <scope>NUCLEOTIDE SEQUENCE [LARGE SCALE GENOMIC DNA]</scope>
    <source>
        <strain evidence="2 3">NBRC 13257</strain>
    </source>
</reference>
<dbReference type="RefSeq" id="WP_034521768.1">
    <property type="nucleotide sequence ID" value="NZ_BAYX01000004.1"/>
</dbReference>
<evidence type="ECO:0000313" key="3">
    <source>
        <dbReference type="Proteomes" id="UP000026941"/>
    </source>
</evidence>
<accession>A0AA87QBP3</accession>
<sequence length="213" mass="23477">MKRQTILLLAMLSLLPVPALAHPHIFIDAKFEVVAAPDGSISELRNIWHFDEVFSSSVLMDFDKGDNQTLSASELKAVGKTVRDSLAQYNYYTNVTSNGKAVPMAKPDAIQADYKDSSLTLTFSLKPEEKTFLKGTTIFGIYDKTLYTAVDFATDDDMTISGAASGRCKRKVVRPNPKEVMAENQAALTSMFFSDPKGTDYSLLVATRLEVQC</sequence>
<comment type="caution">
    <text evidence="2">The sequence shown here is derived from an EMBL/GenBank/DDBJ whole genome shotgun (WGS) entry which is preliminary data.</text>
</comment>
<feature type="signal peptide" evidence="1">
    <location>
        <begin position="1"/>
        <end position="21"/>
    </location>
</feature>
<dbReference type="InterPro" id="IPR016537">
    <property type="entry name" value="UCP008159_ABC"/>
</dbReference>
<dbReference type="InterPro" id="IPR010412">
    <property type="entry name" value="DUF1007"/>
</dbReference>
<dbReference type="PIRSF" id="PIRSF008159">
    <property type="entry name" value="UCP008159_ABC"/>
    <property type="match status" value="1"/>
</dbReference>
<gene>
    <name evidence="2" type="ORF">RRH01S_04_02010</name>
</gene>
<dbReference type="EMBL" id="BAYX01000004">
    <property type="protein sequence ID" value="GAJ92648.1"/>
    <property type="molecule type" value="Genomic_DNA"/>
</dbReference>
<evidence type="ECO:0000256" key="1">
    <source>
        <dbReference type="SAM" id="SignalP"/>
    </source>
</evidence>
<evidence type="ECO:0000313" key="2">
    <source>
        <dbReference type="EMBL" id="GAJ92648.1"/>
    </source>
</evidence>